<reference evidence="2" key="1">
    <citation type="submission" date="2020-12" db="EMBL/GenBank/DDBJ databases">
        <title>Snuella sp. nov., isolated from sediment in Incheon.</title>
        <authorList>
            <person name="Kim W."/>
        </authorList>
    </citation>
    <scope>NUCLEOTIDE SEQUENCE</scope>
    <source>
        <strain evidence="2">CAU 1569</strain>
    </source>
</reference>
<dbReference type="Proteomes" id="UP000610931">
    <property type="component" value="Unassembled WGS sequence"/>
</dbReference>
<dbReference type="InterPro" id="IPR032299">
    <property type="entry name" value="DUF4843"/>
</dbReference>
<dbReference type="RefSeq" id="WP_199115148.1">
    <property type="nucleotide sequence ID" value="NZ_JAELVQ010000011.1"/>
</dbReference>
<dbReference type="Pfam" id="PF16132">
    <property type="entry name" value="DUF4843"/>
    <property type="match status" value="1"/>
</dbReference>
<keyword evidence="1" id="KW-0732">Signal</keyword>
<organism evidence="2 3">
    <name type="scientific">Snuella sedimenti</name>
    <dbReference type="NCBI Taxonomy" id="2798802"/>
    <lineage>
        <taxon>Bacteria</taxon>
        <taxon>Pseudomonadati</taxon>
        <taxon>Bacteroidota</taxon>
        <taxon>Flavobacteriia</taxon>
        <taxon>Flavobacteriales</taxon>
        <taxon>Flavobacteriaceae</taxon>
        <taxon>Snuella</taxon>
    </lineage>
</organism>
<evidence type="ECO:0000256" key="1">
    <source>
        <dbReference type="SAM" id="SignalP"/>
    </source>
</evidence>
<dbReference type="PROSITE" id="PS51257">
    <property type="entry name" value="PROKAR_LIPOPROTEIN"/>
    <property type="match status" value="1"/>
</dbReference>
<evidence type="ECO:0000313" key="3">
    <source>
        <dbReference type="Proteomes" id="UP000610931"/>
    </source>
</evidence>
<comment type="caution">
    <text evidence="2">The sequence shown here is derived from an EMBL/GenBank/DDBJ whole genome shotgun (WGS) entry which is preliminary data.</text>
</comment>
<name>A0A8J7LSF7_9FLAO</name>
<feature type="chain" id="PRO_5035221056" evidence="1">
    <location>
        <begin position="21"/>
        <end position="261"/>
    </location>
</feature>
<sequence>MKTYLKNIMLICAIALGAIACTKDEIDTFSGTELLYFQWAVDGQILGNSVSGPKLDSTSMSFAFELPNVTDSVYMVPVKILGKASSTDRPFNLKVLPTSTAVEGVDFTIPANVFIPADSIRAMVPITLIRTPKMKDAPVSIQIGLEPNEYFNTNYFGTSEDQNSKALLKYNEFELTVSDILTEPARWSSLAPWLGDFSAKKLILYATVNNIPIPNWNVNLPDIGLFFARKNVLKAYLIDQKNNGTPVLEDDGTEMKLGPFA</sequence>
<gene>
    <name evidence="2" type="ORF">JF259_09835</name>
</gene>
<evidence type="ECO:0000313" key="2">
    <source>
        <dbReference type="EMBL" id="MBJ6368385.1"/>
    </source>
</evidence>
<dbReference type="EMBL" id="JAELVQ010000011">
    <property type="protein sequence ID" value="MBJ6368385.1"/>
    <property type="molecule type" value="Genomic_DNA"/>
</dbReference>
<feature type="signal peptide" evidence="1">
    <location>
        <begin position="1"/>
        <end position="20"/>
    </location>
</feature>
<dbReference type="AlphaFoldDB" id="A0A8J7LSF7"/>
<keyword evidence="3" id="KW-1185">Reference proteome</keyword>
<proteinExistence type="predicted"/>
<accession>A0A8J7LSF7</accession>
<protein>
    <submittedName>
        <fullName evidence="2">DUF4843 domain-containing protein</fullName>
    </submittedName>
</protein>